<organism evidence="5 6">
    <name type="scientific">Streptacidiphilus monticola</name>
    <dbReference type="NCBI Taxonomy" id="2161674"/>
    <lineage>
        <taxon>Bacteria</taxon>
        <taxon>Bacillati</taxon>
        <taxon>Actinomycetota</taxon>
        <taxon>Actinomycetes</taxon>
        <taxon>Kitasatosporales</taxon>
        <taxon>Streptomycetaceae</taxon>
        <taxon>Streptacidiphilus</taxon>
    </lineage>
</organism>
<dbReference type="InterPro" id="IPR050807">
    <property type="entry name" value="TransReg_Diox_bact_type"/>
</dbReference>
<dbReference type="RefSeq" id="WP_380581118.1">
    <property type="nucleotide sequence ID" value="NZ_JBHSQJ010000023.1"/>
</dbReference>
<proteinExistence type="predicted"/>
<dbReference type="EMBL" id="JBHSQJ010000023">
    <property type="protein sequence ID" value="MFC5907074.1"/>
    <property type="molecule type" value="Genomic_DNA"/>
</dbReference>
<dbReference type="InterPro" id="IPR011051">
    <property type="entry name" value="RmlC_Cupin_sf"/>
</dbReference>
<dbReference type="CDD" id="cd00093">
    <property type="entry name" value="HTH_XRE"/>
    <property type="match status" value="1"/>
</dbReference>
<keyword evidence="1" id="KW-0805">Transcription regulation</keyword>
<dbReference type="Proteomes" id="UP001596174">
    <property type="component" value="Unassembled WGS sequence"/>
</dbReference>
<dbReference type="PROSITE" id="PS50943">
    <property type="entry name" value="HTH_CROC1"/>
    <property type="match status" value="1"/>
</dbReference>
<dbReference type="SUPFAM" id="SSF47413">
    <property type="entry name" value="lambda repressor-like DNA-binding domains"/>
    <property type="match status" value="1"/>
</dbReference>
<evidence type="ECO:0000313" key="5">
    <source>
        <dbReference type="EMBL" id="MFC5907074.1"/>
    </source>
</evidence>
<evidence type="ECO:0000256" key="3">
    <source>
        <dbReference type="ARBA" id="ARBA00023163"/>
    </source>
</evidence>
<protein>
    <submittedName>
        <fullName evidence="5">Helix-turn-helix domain-containing protein</fullName>
    </submittedName>
</protein>
<evidence type="ECO:0000259" key="4">
    <source>
        <dbReference type="PROSITE" id="PS50943"/>
    </source>
</evidence>
<dbReference type="Gene3D" id="2.60.120.10">
    <property type="entry name" value="Jelly Rolls"/>
    <property type="match status" value="1"/>
</dbReference>
<dbReference type="InterPro" id="IPR001387">
    <property type="entry name" value="Cro/C1-type_HTH"/>
</dbReference>
<dbReference type="SUPFAM" id="SSF51182">
    <property type="entry name" value="RmlC-like cupins"/>
    <property type="match status" value="1"/>
</dbReference>
<dbReference type="InterPro" id="IPR010982">
    <property type="entry name" value="Lambda_DNA-bd_dom_sf"/>
</dbReference>
<feature type="domain" description="HTH cro/C1-type" evidence="4">
    <location>
        <begin position="24"/>
        <end position="78"/>
    </location>
</feature>
<accession>A0ABW1FXU7</accession>
<gene>
    <name evidence="5" type="ORF">ACFP3V_07565</name>
</gene>
<dbReference type="InterPro" id="IPR014710">
    <property type="entry name" value="RmlC-like_jellyroll"/>
</dbReference>
<keyword evidence="2" id="KW-0238">DNA-binding</keyword>
<keyword evidence="6" id="KW-1185">Reference proteome</keyword>
<dbReference type="PANTHER" id="PTHR46797:SF23">
    <property type="entry name" value="HTH-TYPE TRANSCRIPTIONAL REGULATOR SUTR"/>
    <property type="match status" value="1"/>
</dbReference>
<dbReference type="Pfam" id="PF01381">
    <property type="entry name" value="HTH_3"/>
    <property type="match status" value="1"/>
</dbReference>
<comment type="caution">
    <text evidence="5">The sequence shown here is derived from an EMBL/GenBank/DDBJ whole genome shotgun (WGS) entry which is preliminary data.</text>
</comment>
<evidence type="ECO:0000256" key="1">
    <source>
        <dbReference type="ARBA" id="ARBA00023015"/>
    </source>
</evidence>
<evidence type="ECO:0000256" key="2">
    <source>
        <dbReference type="ARBA" id="ARBA00023125"/>
    </source>
</evidence>
<dbReference type="Gene3D" id="1.10.260.40">
    <property type="entry name" value="lambda repressor-like DNA-binding domains"/>
    <property type="match status" value="1"/>
</dbReference>
<name>A0ABW1FXU7_9ACTN</name>
<evidence type="ECO:0000313" key="6">
    <source>
        <dbReference type="Proteomes" id="UP001596174"/>
    </source>
</evidence>
<dbReference type="PANTHER" id="PTHR46797">
    <property type="entry name" value="HTH-TYPE TRANSCRIPTIONAL REGULATOR"/>
    <property type="match status" value="1"/>
</dbReference>
<sequence>MLHSNTPAVDRPRSDVLAFVGENLRRLRRRAGLSQVALAEASGISRRMIVNLEGGDTNVSLSSLDRLAEALDATFVELVSDPAAQSRRIDAVVWRGEHPGSEAVLLGSVPARAEAQLWTWSLGPGERYRAEPDPEGWHEMIAVVEGRLLIERDEGPVTVDAGGYAIYGSAQRYSYVNLHDGITRFIRTVVC</sequence>
<keyword evidence="3" id="KW-0804">Transcription</keyword>
<dbReference type="SMART" id="SM00530">
    <property type="entry name" value="HTH_XRE"/>
    <property type="match status" value="1"/>
</dbReference>
<reference evidence="6" key="1">
    <citation type="journal article" date="2019" name="Int. J. Syst. Evol. Microbiol.">
        <title>The Global Catalogue of Microorganisms (GCM) 10K type strain sequencing project: providing services to taxonomists for standard genome sequencing and annotation.</title>
        <authorList>
            <consortium name="The Broad Institute Genomics Platform"/>
            <consortium name="The Broad Institute Genome Sequencing Center for Infectious Disease"/>
            <person name="Wu L."/>
            <person name="Ma J."/>
        </authorList>
    </citation>
    <scope>NUCLEOTIDE SEQUENCE [LARGE SCALE GENOMIC DNA]</scope>
    <source>
        <strain evidence="6">JCM 4816</strain>
    </source>
</reference>